<evidence type="ECO:0000256" key="2">
    <source>
        <dbReference type="ARBA" id="ARBA00012438"/>
    </source>
</evidence>
<keyword evidence="4" id="KW-0808">Transferase</keyword>
<evidence type="ECO:0000256" key="3">
    <source>
        <dbReference type="ARBA" id="ARBA00022553"/>
    </source>
</evidence>
<feature type="transmembrane region" description="Helical" evidence="7">
    <location>
        <begin position="228"/>
        <end position="248"/>
    </location>
</feature>
<accession>A0ABU1ASM3</accession>
<dbReference type="InterPro" id="IPR011622">
    <property type="entry name" value="7TMR_DISM_rcpt_extracell_dom2"/>
</dbReference>
<dbReference type="SMART" id="SM00388">
    <property type="entry name" value="HisKA"/>
    <property type="match status" value="1"/>
</dbReference>
<protein>
    <recommendedName>
        <fullName evidence="2">histidine kinase</fullName>
        <ecNumber evidence="2">2.7.13.3</ecNumber>
    </recommendedName>
</protein>
<keyword evidence="7" id="KW-0472">Membrane</keyword>
<dbReference type="InterPro" id="IPR036097">
    <property type="entry name" value="HisK_dim/P_sf"/>
</dbReference>
<evidence type="ECO:0000313" key="10">
    <source>
        <dbReference type="Proteomes" id="UP001225316"/>
    </source>
</evidence>
<dbReference type="InterPro" id="IPR011623">
    <property type="entry name" value="7TMR_DISM_rcpt_extracell_dom1"/>
</dbReference>
<evidence type="ECO:0000256" key="5">
    <source>
        <dbReference type="ARBA" id="ARBA00022777"/>
    </source>
</evidence>
<keyword evidence="7" id="KW-0812">Transmembrane</keyword>
<evidence type="ECO:0000313" key="9">
    <source>
        <dbReference type="EMBL" id="MDQ8207096.1"/>
    </source>
</evidence>
<dbReference type="PROSITE" id="PS50109">
    <property type="entry name" value="HIS_KIN"/>
    <property type="match status" value="1"/>
</dbReference>
<keyword evidence="5 9" id="KW-0418">Kinase</keyword>
<evidence type="ECO:0000256" key="7">
    <source>
        <dbReference type="SAM" id="Phobius"/>
    </source>
</evidence>
<dbReference type="PANTHER" id="PTHR43711:SF31">
    <property type="entry name" value="HISTIDINE KINASE"/>
    <property type="match status" value="1"/>
</dbReference>
<evidence type="ECO:0000259" key="8">
    <source>
        <dbReference type="PROSITE" id="PS50109"/>
    </source>
</evidence>
<feature type="transmembrane region" description="Helical" evidence="7">
    <location>
        <begin position="268"/>
        <end position="290"/>
    </location>
</feature>
<gene>
    <name evidence="9" type="ORF">QEH52_06230</name>
</gene>
<dbReference type="EC" id="2.7.13.3" evidence="2"/>
<dbReference type="CDD" id="cd00082">
    <property type="entry name" value="HisKA"/>
    <property type="match status" value="1"/>
</dbReference>
<evidence type="ECO:0000256" key="4">
    <source>
        <dbReference type="ARBA" id="ARBA00022679"/>
    </source>
</evidence>
<dbReference type="InterPro" id="IPR005467">
    <property type="entry name" value="His_kinase_dom"/>
</dbReference>
<dbReference type="RefSeq" id="WP_308949233.1">
    <property type="nucleotide sequence ID" value="NZ_JARXHW010000010.1"/>
</dbReference>
<keyword evidence="6" id="KW-0902">Two-component regulatory system</keyword>
<dbReference type="Gene3D" id="2.60.40.2380">
    <property type="match status" value="1"/>
</dbReference>
<feature type="transmembrane region" description="Helical" evidence="7">
    <location>
        <begin position="361"/>
        <end position="379"/>
    </location>
</feature>
<dbReference type="SUPFAM" id="SSF47384">
    <property type="entry name" value="Homodimeric domain of signal transducing histidine kinase"/>
    <property type="match status" value="1"/>
</dbReference>
<comment type="caution">
    <text evidence="9">The sequence shown here is derived from an EMBL/GenBank/DDBJ whole genome shotgun (WGS) entry which is preliminary data.</text>
</comment>
<reference evidence="9 10" key="1">
    <citation type="submission" date="2023-04" db="EMBL/GenBank/DDBJ databases">
        <title>A novel bacteria isolated from coastal sediment.</title>
        <authorList>
            <person name="Liu X.-J."/>
            <person name="Du Z.-J."/>
        </authorList>
    </citation>
    <scope>NUCLEOTIDE SEQUENCE [LARGE SCALE GENOMIC DNA]</scope>
    <source>
        <strain evidence="9 10">SDUM461003</strain>
    </source>
</reference>
<feature type="transmembrane region" description="Helical" evidence="7">
    <location>
        <begin position="200"/>
        <end position="221"/>
    </location>
</feature>
<dbReference type="GO" id="GO:0016301">
    <property type="term" value="F:kinase activity"/>
    <property type="evidence" value="ECO:0007669"/>
    <property type="project" value="UniProtKB-KW"/>
</dbReference>
<dbReference type="Pfam" id="PF00512">
    <property type="entry name" value="HisKA"/>
    <property type="match status" value="1"/>
</dbReference>
<evidence type="ECO:0000256" key="6">
    <source>
        <dbReference type="ARBA" id="ARBA00023012"/>
    </source>
</evidence>
<dbReference type="InterPro" id="IPR003594">
    <property type="entry name" value="HATPase_dom"/>
</dbReference>
<comment type="catalytic activity">
    <reaction evidence="1">
        <text>ATP + protein L-histidine = ADP + protein N-phospho-L-histidine.</text>
        <dbReference type="EC" id="2.7.13.3"/>
    </reaction>
</comment>
<feature type="transmembrane region" description="Helical" evidence="7">
    <location>
        <begin position="329"/>
        <end position="349"/>
    </location>
</feature>
<dbReference type="Gene3D" id="1.10.287.130">
    <property type="match status" value="1"/>
</dbReference>
<dbReference type="PANTHER" id="PTHR43711">
    <property type="entry name" value="TWO-COMPONENT HISTIDINE KINASE"/>
    <property type="match status" value="1"/>
</dbReference>
<feature type="domain" description="Histidine kinase" evidence="8">
    <location>
        <begin position="469"/>
        <end position="687"/>
    </location>
</feature>
<keyword evidence="10" id="KW-1185">Reference proteome</keyword>
<dbReference type="InterPro" id="IPR036890">
    <property type="entry name" value="HATPase_C_sf"/>
</dbReference>
<dbReference type="Gene3D" id="3.30.565.10">
    <property type="entry name" value="Histidine kinase-like ATPase, C-terminal domain"/>
    <property type="match status" value="1"/>
</dbReference>
<dbReference type="InterPro" id="IPR003661">
    <property type="entry name" value="HisK_dim/P_dom"/>
</dbReference>
<dbReference type="Pfam" id="PF02518">
    <property type="entry name" value="HATPase_c"/>
    <property type="match status" value="1"/>
</dbReference>
<dbReference type="PRINTS" id="PR00344">
    <property type="entry name" value="BCTRLSENSOR"/>
</dbReference>
<dbReference type="SUPFAM" id="SSF55874">
    <property type="entry name" value="ATPase domain of HSP90 chaperone/DNA topoisomerase II/histidine kinase"/>
    <property type="match status" value="1"/>
</dbReference>
<dbReference type="Pfam" id="PF07696">
    <property type="entry name" value="7TMR-DISMED2"/>
    <property type="match status" value="1"/>
</dbReference>
<name>A0ABU1ASM3_9BACT</name>
<dbReference type="InterPro" id="IPR050736">
    <property type="entry name" value="Sensor_HK_Regulatory"/>
</dbReference>
<dbReference type="SMART" id="SM00387">
    <property type="entry name" value="HATPase_c"/>
    <property type="match status" value="1"/>
</dbReference>
<proteinExistence type="predicted"/>
<keyword evidence="3" id="KW-0597">Phosphoprotein</keyword>
<evidence type="ECO:0000256" key="1">
    <source>
        <dbReference type="ARBA" id="ARBA00000085"/>
    </source>
</evidence>
<feature type="transmembrane region" description="Helical" evidence="7">
    <location>
        <begin position="12"/>
        <end position="33"/>
    </location>
</feature>
<dbReference type="EMBL" id="JARXHW010000010">
    <property type="protein sequence ID" value="MDQ8207096.1"/>
    <property type="molecule type" value="Genomic_DNA"/>
</dbReference>
<dbReference type="Pfam" id="PF07695">
    <property type="entry name" value="7TMR-DISM_7TM"/>
    <property type="match status" value="1"/>
</dbReference>
<sequence length="690" mass="77766">MPKKKSNFHSDYSIVFWILASLAIAWGILGFYGKPRDSHSAFPISEGDSLGIYLPQRPMTFEGVLAATQEGATFTPFDNSSRAITGNDQVHVWIRIPLENTSEYSQTGIIELKHHWTSLARIFIPSNEATYAIYQNSPSNDPNIQQTPYKIPAFQIQLSAGESKVIYLKLQDAHWVSPKISYWDAPIEFQNTIQSNERFVHIYIGLLIGLFIANLAAYLAFRFKDIGYYLLYLLAAFVINLLNFNAYNSGTLKLAGIHQTALTPDANFFLFHGLLILTACLHLLFVHEFLGRGHLSPRINRTLNWILVSLFALAPMVMFGPGVLLGDHIRLPAISIWLGVTLSVLALGIHAMLKGISQARYLVVANCLLAIFSIRYWFVTLSGQTMEARLLHFWLYAACVEMVILSYALIERFMQTHQEKKQAQAKLLEEARSHAELQSQFNSKLTETVHSRTHELEESNQQKERLIEFLAHDIRTPLNALVSVSSLLARSPGEFSQERLEAFAQQIEGNARGVSELMENLLSWATLRNKRMQFHKQDYLVDDLILEALAMIRTQAQLKSIQLHTQLPRACYVYCDFNAIVSVLRNLLSNAVKFVPEGGSIHLEVAQQNMEVQFSLQDSGTGMQPEQVASIRRQQPITSTRGLDGEYGVGLGFGICFELLSEHQSQLKVDSAPQQGSRFYFSLTSSDLDS</sequence>
<feature type="transmembrane region" description="Helical" evidence="7">
    <location>
        <begin position="391"/>
        <end position="410"/>
    </location>
</feature>
<feature type="transmembrane region" description="Helical" evidence="7">
    <location>
        <begin position="302"/>
        <end position="323"/>
    </location>
</feature>
<keyword evidence="7" id="KW-1133">Transmembrane helix</keyword>
<dbReference type="Proteomes" id="UP001225316">
    <property type="component" value="Unassembled WGS sequence"/>
</dbReference>
<organism evidence="9 10">
    <name type="scientific">Thalassobacterium maritimum</name>
    <dbReference type="NCBI Taxonomy" id="3041265"/>
    <lineage>
        <taxon>Bacteria</taxon>
        <taxon>Pseudomonadati</taxon>
        <taxon>Verrucomicrobiota</taxon>
        <taxon>Opitutia</taxon>
        <taxon>Puniceicoccales</taxon>
        <taxon>Coraliomargaritaceae</taxon>
        <taxon>Thalassobacterium</taxon>
    </lineage>
</organism>
<dbReference type="InterPro" id="IPR004358">
    <property type="entry name" value="Sig_transdc_His_kin-like_C"/>
</dbReference>